<dbReference type="GO" id="GO:0005524">
    <property type="term" value="F:ATP binding"/>
    <property type="evidence" value="ECO:0007669"/>
    <property type="project" value="UniProtKB-UniRule"/>
</dbReference>
<reference evidence="5 6" key="1">
    <citation type="journal article" date="2016" name="Sci. Rep.">
        <title>Metabolic traits of an uncultured archaeal lineage -MSBL1- from brine pools of the Red Sea.</title>
        <authorList>
            <person name="Mwirichia R."/>
            <person name="Alam I."/>
            <person name="Rashid M."/>
            <person name="Vinu M."/>
            <person name="Ba-Alawi W."/>
            <person name="Anthony Kamau A."/>
            <person name="Kamanda Ngugi D."/>
            <person name="Goker M."/>
            <person name="Klenk H.P."/>
            <person name="Bajic V."/>
            <person name="Stingl U."/>
        </authorList>
    </citation>
    <scope>NUCLEOTIDE SEQUENCE [LARGE SCALE GENOMIC DNA]</scope>
    <source>
        <strain evidence="5">SCGC-AAA261C02</strain>
    </source>
</reference>
<comment type="subunit">
    <text evidence="2">Homodimer.</text>
</comment>
<dbReference type="EMBL" id="LHXW01000011">
    <property type="protein sequence ID" value="KXB00175.1"/>
    <property type="molecule type" value="Genomic_DNA"/>
</dbReference>
<dbReference type="EC" id="2.4.2.54" evidence="2"/>
<sequence>MIGRIGGVNIRIRISSPSRLHLGDIDPFGLGRFGYAILVGIEFPRTVIEVKESDSIEIEFEKSRNWSGVEENEREEIRRYAERTLNNLGAPGAKISVISHPPRHYGLGSTTQLSLSVGLGIFLAYGKKASHSKIMKILKRTSAGGIHTFERGGFVVSGGFEFPRKRFRISNQEKPVFPPLILRKEFPEEWRFVVAWHRKAPPGPSGEEEENAFEDLQDLEPPKELIHEAHFLINTKLVPAVLEKNPVKFGEALTRVQTLVGELYSPVQTGTYNPASAPLLEQLSECEESLGFGQSSWGPAVYSLARDENAATKIIKETLKTTNAEIHAVGADNKGRQIEILES</sequence>
<dbReference type="NCBIfam" id="TIGR00144">
    <property type="entry name" value="beta_RFAP_syn"/>
    <property type="match status" value="1"/>
</dbReference>
<dbReference type="InterPro" id="IPR004422">
    <property type="entry name" value="RFAP_synthase"/>
</dbReference>
<proteinExistence type="inferred from homology"/>
<evidence type="ECO:0000259" key="3">
    <source>
        <dbReference type="Pfam" id="PF00288"/>
    </source>
</evidence>
<dbReference type="UniPathway" id="UPA00065"/>
<dbReference type="Pfam" id="PF00288">
    <property type="entry name" value="GHMP_kinases_N"/>
    <property type="match status" value="1"/>
</dbReference>
<dbReference type="AlphaFoldDB" id="A0A133V185"/>
<dbReference type="InterPro" id="IPR013750">
    <property type="entry name" value="GHMP_kinase_C_dom"/>
</dbReference>
<dbReference type="Proteomes" id="UP000070520">
    <property type="component" value="Unassembled WGS sequence"/>
</dbReference>
<evidence type="ECO:0000256" key="1">
    <source>
        <dbReference type="ARBA" id="ARBA00022679"/>
    </source>
</evidence>
<dbReference type="GO" id="GO:0043793">
    <property type="term" value="F:beta-ribofuranosylaminobenzene 5'-phosphate synthase activity"/>
    <property type="evidence" value="ECO:0007669"/>
    <property type="project" value="UniProtKB-EC"/>
</dbReference>
<name>A0A133V185_9EURY</name>
<evidence type="ECO:0000256" key="2">
    <source>
        <dbReference type="PIRNR" id="PIRNR004884"/>
    </source>
</evidence>
<dbReference type="PANTHER" id="PTHR20861">
    <property type="entry name" value="HOMOSERINE/4-DIPHOSPHOCYTIDYL-2-C-METHYL-D-ERYTHRITOL KINASE"/>
    <property type="match status" value="1"/>
</dbReference>
<evidence type="ECO:0000313" key="5">
    <source>
        <dbReference type="EMBL" id="KXB00175.1"/>
    </source>
</evidence>
<dbReference type="InterPro" id="IPR014721">
    <property type="entry name" value="Ribsml_uS5_D2-typ_fold_subgr"/>
</dbReference>
<comment type="function">
    <text evidence="2">Catalyzes the condensation of 4-aminobenzoate (pABA) with 5-phospho-alpha-D-ribose 1-diphosphate (PRPP) to produce beta-ribofuranosylaminobenzene 5'-phosphate (beta-RFA-P).</text>
</comment>
<dbReference type="InterPro" id="IPR020568">
    <property type="entry name" value="Ribosomal_Su5_D2-typ_SF"/>
</dbReference>
<accession>A0A133V185</accession>
<dbReference type="InterPro" id="IPR006204">
    <property type="entry name" value="GHMP_kinase_N_dom"/>
</dbReference>
<keyword evidence="6" id="KW-1185">Reference proteome</keyword>
<comment type="pathway">
    <text evidence="2">Cofactor biosynthesis; 5,6,7,8-tetrahydromethanopterin biosynthesis.</text>
</comment>
<protein>
    <recommendedName>
        <fullName evidence="2">Beta-ribofuranosylaminobenzene 5'-phosphate synthase</fullName>
        <shortName evidence="2">Beta-RFA-P synthase</shortName>
        <ecNumber evidence="2">2.4.2.54</ecNumber>
    </recommendedName>
</protein>
<dbReference type="PANTHER" id="PTHR20861:SF6">
    <property type="entry name" value="BETA-RIBOFURANOSYLPHENOL 5'-PHOSPHATE SYNTHASE"/>
    <property type="match status" value="1"/>
</dbReference>
<feature type="domain" description="GHMP kinase C-terminal" evidence="4">
    <location>
        <begin position="238"/>
        <end position="316"/>
    </location>
</feature>
<dbReference type="PIRSF" id="PIRSF004884">
    <property type="entry name" value="Sugar_kin_arch"/>
    <property type="match status" value="1"/>
</dbReference>
<feature type="domain" description="GHMP kinase N-terminal" evidence="3">
    <location>
        <begin position="79"/>
        <end position="142"/>
    </location>
</feature>
<organism evidence="5 6">
    <name type="scientific">candidate division MSBL1 archaeon SCGC-AAA261C02</name>
    <dbReference type="NCBI Taxonomy" id="1698272"/>
    <lineage>
        <taxon>Archaea</taxon>
        <taxon>Methanobacteriati</taxon>
        <taxon>Methanobacteriota</taxon>
        <taxon>candidate division MSBL1</taxon>
    </lineage>
</organism>
<dbReference type="Pfam" id="PF08544">
    <property type="entry name" value="GHMP_kinases_C"/>
    <property type="match status" value="1"/>
</dbReference>
<evidence type="ECO:0000259" key="4">
    <source>
        <dbReference type="Pfam" id="PF08544"/>
    </source>
</evidence>
<comment type="catalytic activity">
    <reaction evidence="2">
        <text>5-phospho-alpha-D-ribose 1-diphosphate + 4-hydroxybenzoate + H(+) = 4-(beta-D-ribofuranosyl)phenol 5'-phosphate + CO2 + diphosphate</text>
        <dbReference type="Rhea" id="RHEA:48556"/>
        <dbReference type="ChEBI" id="CHEBI:15378"/>
        <dbReference type="ChEBI" id="CHEBI:16526"/>
        <dbReference type="ChEBI" id="CHEBI:17879"/>
        <dbReference type="ChEBI" id="CHEBI:33019"/>
        <dbReference type="ChEBI" id="CHEBI:58017"/>
        <dbReference type="ChEBI" id="CHEBI:82767"/>
        <dbReference type="EC" id="2.4.2.54"/>
    </reaction>
</comment>
<gene>
    <name evidence="5" type="ORF">AKJ42_01535</name>
</gene>
<dbReference type="SUPFAM" id="SSF54211">
    <property type="entry name" value="Ribosomal protein S5 domain 2-like"/>
    <property type="match status" value="1"/>
</dbReference>
<keyword evidence="2" id="KW-0328">Glycosyltransferase</keyword>
<comment type="similarity">
    <text evidence="2">Belongs to the beta-RFA-P synthase family.</text>
</comment>
<evidence type="ECO:0000313" key="6">
    <source>
        <dbReference type="Proteomes" id="UP000070520"/>
    </source>
</evidence>
<keyword evidence="1 2" id="KW-0808">Transferase</keyword>
<dbReference type="Gene3D" id="3.30.230.10">
    <property type="match status" value="1"/>
</dbReference>
<comment type="caution">
    <text evidence="5">The sequence shown here is derived from an EMBL/GenBank/DDBJ whole genome shotgun (WGS) entry which is preliminary data.</text>
</comment>